<dbReference type="FunFam" id="3.40.50.150:FF:000005">
    <property type="entry name" value="Ribosomal RNA large subunit methyltransferase E"/>
    <property type="match status" value="1"/>
</dbReference>
<feature type="binding site" evidence="11">
    <location>
        <position position="60"/>
    </location>
    <ligand>
        <name>S-adenosyl-L-methionine</name>
        <dbReference type="ChEBI" id="CHEBI:59789"/>
    </ligand>
</feature>
<dbReference type="HAMAP" id="MF_01547">
    <property type="entry name" value="RNA_methyltr_E"/>
    <property type="match status" value="1"/>
</dbReference>
<evidence type="ECO:0000256" key="5">
    <source>
        <dbReference type="ARBA" id="ARBA00037569"/>
    </source>
</evidence>
<proteinExistence type="inferred from homology"/>
<name>A0A0H4IYT5_9PROT</name>
<keyword evidence="3 11" id="KW-0808">Transferase</keyword>
<evidence type="ECO:0000259" key="13">
    <source>
        <dbReference type="Pfam" id="PF01728"/>
    </source>
</evidence>
<evidence type="ECO:0000256" key="7">
    <source>
        <dbReference type="ARBA" id="ARBA00041129"/>
    </source>
</evidence>
<gene>
    <name evidence="11" type="primary">rlmE</name>
    <name evidence="11" type="synonym">ftsJ</name>
    <name evidence="11" type="synonym">rrmJ</name>
    <name evidence="14" type="ORF">VI33_05575</name>
</gene>
<dbReference type="InterPro" id="IPR015507">
    <property type="entry name" value="rRNA-MeTfrase_E"/>
</dbReference>
<accession>A0A0H4IYT5</accession>
<evidence type="ECO:0000256" key="3">
    <source>
        <dbReference type="ARBA" id="ARBA00022679"/>
    </source>
</evidence>
<feature type="binding site" evidence="11">
    <location>
        <position position="62"/>
    </location>
    <ligand>
        <name>S-adenosyl-L-methionine</name>
        <dbReference type="ChEBI" id="CHEBI:59789"/>
    </ligand>
</feature>
<dbReference type="Gene3D" id="3.40.50.150">
    <property type="entry name" value="Vaccinia Virus protein VP39"/>
    <property type="match status" value="1"/>
</dbReference>
<feature type="domain" description="Ribosomal RNA methyltransferase FtsJ" evidence="13">
    <location>
        <begin position="28"/>
        <end position="203"/>
    </location>
</feature>
<feature type="binding site" evidence="11">
    <location>
        <position position="80"/>
    </location>
    <ligand>
        <name>S-adenosyl-L-methionine</name>
        <dbReference type="ChEBI" id="CHEBI:59789"/>
    </ligand>
</feature>
<evidence type="ECO:0000313" key="14">
    <source>
        <dbReference type="EMBL" id="AKO66156.1"/>
    </source>
</evidence>
<dbReference type="InterPro" id="IPR050082">
    <property type="entry name" value="RNA_methyltr_RlmE"/>
</dbReference>
<dbReference type="AlphaFoldDB" id="A0A0H4IYT5"/>
<evidence type="ECO:0000256" key="1">
    <source>
        <dbReference type="ARBA" id="ARBA00022552"/>
    </source>
</evidence>
<evidence type="ECO:0000256" key="6">
    <source>
        <dbReference type="ARBA" id="ARBA00038861"/>
    </source>
</evidence>
<comment type="function">
    <text evidence="5 11">Specifically methylates the uridine in position 2552 of 23S rRNA at the 2'-O position of the ribose in the fully assembled 50S ribosomal subunit.</text>
</comment>
<keyword evidence="1 11" id="KW-0698">rRNA processing</keyword>
<dbReference type="Proteomes" id="UP000066549">
    <property type="component" value="Chromosome"/>
</dbReference>
<feature type="active site" description="Proton acceptor" evidence="11 12">
    <location>
        <position position="161"/>
    </location>
</feature>
<dbReference type="PIRSF" id="PIRSF005461">
    <property type="entry name" value="23S_rRNA_mtase"/>
    <property type="match status" value="1"/>
</dbReference>
<keyword evidence="2 11" id="KW-0489">Methyltransferase</keyword>
<evidence type="ECO:0000256" key="2">
    <source>
        <dbReference type="ARBA" id="ARBA00022603"/>
    </source>
</evidence>
<dbReference type="CDD" id="cd02440">
    <property type="entry name" value="AdoMet_MTases"/>
    <property type="match status" value="1"/>
</dbReference>
<dbReference type="GO" id="GO:0008650">
    <property type="term" value="F:rRNA (uridine-2'-O-)-methyltransferase activity"/>
    <property type="evidence" value="ECO:0007669"/>
    <property type="project" value="UniProtKB-UniRule"/>
</dbReference>
<reference evidence="14 15" key="1">
    <citation type="submission" date="2015-03" db="EMBL/GenBank/DDBJ databases">
        <title>Comparative analysis of the OM43 clade including a novel species from Red Sea uncovers genomic and metabolic diversity among marine methylotrophs.</title>
        <authorList>
            <person name="Jimenez-Infante F."/>
            <person name="Ngugi D.K."/>
            <person name="Vinu M."/>
            <person name="Alam I."/>
            <person name="Kamau A."/>
            <person name="Blom J."/>
            <person name="Bajic V.B."/>
            <person name="Stingl U."/>
        </authorList>
    </citation>
    <scope>NUCLEOTIDE SEQUENCE [LARGE SCALE GENOMIC DNA]</scope>
    <source>
        <strain evidence="14 15">MBRSH7</strain>
    </source>
</reference>
<dbReference type="SUPFAM" id="SSF53335">
    <property type="entry name" value="S-adenosyl-L-methionine-dependent methyltransferases"/>
    <property type="match status" value="1"/>
</dbReference>
<comment type="subcellular location">
    <subcellularLocation>
        <location evidence="11">Cytoplasm</location>
    </subcellularLocation>
</comment>
<evidence type="ECO:0000256" key="11">
    <source>
        <dbReference type="HAMAP-Rule" id="MF_01547"/>
    </source>
</evidence>
<evidence type="ECO:0000256" key="10">
    <source>
        <dbReference type="ARBA" id="ARBA00048970"/>
    </source>
</evidence>
<dbReference type="GO" id="GO:0005737">
    <property type="term" value="C:cytoplasm"/>
    <property type="evidence" value="ECO:0007669"/>
    <property type="project" value="UniProtKB-SubCell"/>
</dbReference>
<feature type="binding site" evidence="11">
    <location>
        <position position="96"/>
    </location>
    <ligand>
        <name>S-adenosyl-L-methionine</name>
        <dbReference type="ChEBI" id="CHEBI:59789"/>
    </ligand>
</feature>
<dbReference type="EC" id="2.1.1.166" evidence="6 11"/>
<keyword evidence="11" id="KW-0963">Cytoplasm</keyword>
<dbReference type="PANTHER" id="PTHR10920:SF18">
    <property type="entry name" value="RRNA METHYLTRANSFERASE 2, MITOCHONDRIAL"/>
    <property type="match status" value="1"/>
</dbReference>
<protein>
    <recommendedName>
        <fullName evidence="7 11">Ribosomal RNA large subunit methyltransferase E</fullName>
        <ecNumber evidence="6 11">2.1.1.166</ecNumber>
    </recommendedName>
    <alternativeName>
        <fullName evidence="9 11">23S rRNA Um2552 methyltransferase</fullName>
    </alternativeName>
    <alternativeName>
        <fullName evidence="8 11">rRNA (uridine-2'-O-)-methyltransferase</fullName>
    </alternativeName>
</protein>
<evidence type="ECO:0000256" key="8">
    <source>
        <dbReference type="ARBA" id="ARBA00041995"/>
    </source>
</evidence>
<evidence type="ECO:0000256" key="9">
    <source>
        <dbReference type="ARBA" id="ARBA00042745"/>
    </source>
</evidence>
<dbReference type="Pfam" id="PF01728">
    <property type="entry name" value="FtsJ"/>
    <property type="match status" value="1"/>
</dbReference>
<dbReference type="InterPro" id="IPR002877">
    <property type="entry name" value="RNA_MeTrfase_FtsJ_dom"/>
</dbReference>
<evidence type="ECO:0000256" key="4">
    <source>
        <dbReference type="ARBA" id="ARBA00022691"/>
    </source>
</evidence>
<feature type="binding site" evidence="11">
    <location>
        <position position="121"/>
    </location>
    <ligand>
        <name>S-adenosyl-L-methionine</name>
        <dbReference type="ChEBI" id="CHEBI:59789"/>
    </ligand>
</feature>
<sequence length="205" mass="23538">MKKTRTKKNWIKEHLSDEFVKRAQKDGFRSRAAYKFIEMNDKYHLIRPNDRIVDLGSAPGSWSQAASSLISNNGKIFAIDLLPMDDVKNTTFIQGDFRELSILQKLEELLENTAVDLVISDMAPNISGIKSRDQAMINDLNDLSLEFASDWLKPKGYFMVKTFMGSGFEDYVKKLRSLFNVVKIEKPDSSRDRSAEFFLIGLEKR</sequence>
<dbReference type="PANTHER" id="PTHR10920">
    <property type="entry name" value="RIBOSOMAL RNA METHYLTRANSFERASE"/>
    <property type="match status" value="1"/>
</dbReference>
<dbReference type="InterPro" id="IPR029063">
    <property type="entry name" value="SAM-dependent_MTases_sf"/>
</dbReference>
<evidence type="ECO:0000313" key="15">
    <source>
        <dbReference type="Proteomes" id="UP000066549"/>
    </source>
</evidence>
<keyword evidence="15" id="KW-1185">Reference proteome</keyword>
<keyword evidence="4 11" id="KW-0949">S-adenosyl-L-methionine</keyword>
<dbReference type="OrthoDB" id="9790080at2"/>
<dbReference type="EMBL" id="CP011002">
    <property type="protein sequence ID" value="AKO66156.1"/>
    <property type="molecule type" value="Genomic_DNA"/>
</dbReference>
<organism evidence="14 15">
    <name type="scientific">Methylophilales bacterium MBRS-H7</name>
    <dbReference type="NCBI Taxonomy" id="1623450"/>
    <lineage>
        <taxon>Bacteria</taxon>
        <taxon>Pseudomonadati</taxon>
        <taxon>Pseudomonadota</taxon>
        <taxon>Betaproteobacteria</taxon>
        <taxon>Nitrosomonadales</taxon>
        <taxon>OM43 clade</taxon>
    </lineage>
</organism>
<comment type="similarity">
    <text evidence="11">Belongs to the class I-like SAM-binding methyltransferase superfamily. RNA methyltransferase RlmE family.</text>
</comment>
<comment type="catalytic activity">
    <reaction evidence="10 11">
        <text>uridine(2552) in 23S rRNA + S-adenosyl-L-methionine = 2'-O-methyluridine(2552) in 23S rRNA + S-adenosyl-L-homocysteine + H(+)</text>
        <dbReference type="Rhea" id="RHEA:42720"/>
        <dbReference type="Rhea" id="RHEA-COMP:10202"/>
        <dbReference type="Rhea" id="RHEA-COMP:10203"/>
        <dbReference type="ChEBI" id="CHEBI:15378"/>
        <dbReference type="ChEBI" id="CHEBI:57856"/>
        <dbReference type="ChEBI" id="CHEBI:59789"/>
        <dbReference type="ChEBI" id="CHEBI:65315"/>
        <dbReference type="ChEBI" id="CHEBI:74478"/>
        <dbReference type="EC" id="2.1.1.166"/>
    </reaction>
</comment>
<dbReference type="PATRIC" id="fig|1623450.3.peg.1109"/>
<evidence type="ECO:0000256" key="12">
    <source>
        <dbReference type="PIRSR" id="PIRSR005461-1"/>
    </source>
</evidence>